<protein>
    <submittedName>
        <fullName evidence="1">Uncharacterized protein</fullName>
    </submittedName>
</protein>
<organism evidence="1 2">
    <name type="scientific">Peronosclerospora sorghi</name>
    <dbReference type="NCBI Taxonomy" id="230839"/>
    <lineage>
        <taxon>Eukaryota</taxon>
        <taxon>Sar</taxon>
        <taxon>Stramenopiles</taxon>
        <taxon>Oomycota</taxon>
        <taxon>Peronosporomycetes</taxon>
        <taxon>Peronosporales</taxon>
        <taxon>Peronosporaceae</taxon>
        <taxon>Peronosclerospora</taxon>
    </lineage>
</organism>
<sequence length="143" mass="16632">MRLSKPVGRMKRSSTGTQESGACWRIHDTRSRCLHLPQFYKLALALKDWPASSISFRSIRYTSHSENNPPQKLFTTALTWSDDGFLDRCMWRTQRFWLGEYPLPPSRDESYSGYHFPTNVCGWMAQRFYKGHALCVSVFTAKV</sequence>
<reference evidence="1 2" key="1">
    <citation type="journal article" date="2022" name="bioRxiv">
        <title>The genome of the oomycete Peronosclerospora sorghi, a cosmopolitan pathogen of maize and sorghum, is inflated with dispersed pseudogenes.</title>
        <authorList>
            <person name="Fletcher K."/>
            <person name="Martin F."/>
            <person name="Isakeit T."/>
            <person name="Cavanaugh K."/>
            <person name="Magill C."/>
            <person name="Michelmore R."/>
        </authorList>
    </citation>
    <scope>NUCLEOTIDE SEQUENCE [LARGE SCALE GENOMIC DNA]</scope>
    <source>
        <strain evidence="1">P6</strain>
    </source>
</reference>
<gene>
    <name evidence="1" type="ORF">PsorP6_002636</name>
</gene>
<dbReference type="EMBL" id="CM047580">
    <property type="protein sequence ID" value="KAI9920845.1"/>
    <property type="molecule type" value="Genomic_DNA"/>
</dbReference>
<accession>A0ACC0WPQ7</accession>
<dbReference type="Proteomes" id="UP001163321">
    <property type="component" value="Chromosome 1"/>
</dbReference>
<evidence type="ECO:0000313" key="1">
    <source>
        <dbReference type="EMBL" id="KAI9920845.1"/>
    </source>
</evidence>
<keyword evidence="2" id="KW-1185">Reference proteome</keyword>
<comment type="caution">
    <text evidence="1">The sequence shown here is derived from an EMBL/GenBank/DDBJ whole genome shotgun (WGS) entry which is preliminary data.</text>
</comment>
<evidence type="ECO:0000313" key="2">
    <source>
        <dbReference type="Proteomes" id="UP001163321"/>
    </source>
</evidence>
<proteinExistence type="predicted"/>
<name>A0ACC0WPQ7_9STRA</name>